<dbReference type="InterPro" id="IPR036045">
    <property type="entry name" value="Sec1-like_sf"/>
</dbReference>
<dbReference type="OrthoDB" id="549905at2759"/>
<dbReference type="AlphaFoldDB" id="A0A9W3BBD8"/>
<dbReference type="InterPro" id="IPR001619">
    <property type="entry name" value="Sec1-like"/>
</dbReference>
<accession>A0A9W3BBD8</accession>
<name>A0A9W3BBD8_BIOGL</name>
<dbReference type="Proteomes" id="UP001165740">
    <property type="component" value="Chromosome 9"/>
</dbReference>
<proteinExistence type="inferred from homology"/>
<comment type="similarity">
    <text evidence="1">Belongs to the STXBP/unc-18/SEC1 family.</text>
</comment>
<dbReference type="SUPFAM" id="SSF56815">
    <property type="entry name" value="Sec1/munc18-like (SM) proteins"/>
    <property type="match status" value="1"/>
</dbReference>
<evidence type="ECO:0000256" key="1">
    <source>
        <dbReference type="ARBA" id="ARBA00009884"/>
    </source>
</evidence>
<evidence type="ECO:0000313" key="3">
    <source>
        <dbReference type="RefSeq" id="XP_055896773.1"/>
    </source>
</evidence>
<dbReference type="Gene3D" id="3.40.50.1910">
    <property type="match status" value="1"/>
</dbReference>
<evidence type="ECO:0000313" key="2">
    <source>
        <dbReference type="Proteomes" id="UP001165740"/>
    </source>
</evidence>
<gene>
    <name evidence="3" type="primary">LOC106073323</name>
</gene>
<dbReference type="GeneID" id="106073323"/>
<dbReference type="GO" id="GO:0016192">
    <property type="term" value="P:vesicle-mediated transport"/>
    <property type="evidence" value="ECO:0007669"/>
    <property type="project" value="InterPro"/>
</dbReference>
<dbReference type="RefSeq" id="XP_055896773.1">
    <property type="nucleotide sequence ID" value="XM_056040798.1"/>
</dbReference>
<dbReference type="InterPro" id="IPR027482">
    <property type="entry name" value="Sec1-like_dom2"/>
</dbReference>
<protein>
    <submittedName>
        <fullName evidence="3">Sec1 family domain-containing protein 2-like isoform X1</fullName>
    </submittedName>
</protein>
<reference evidence="3" key="1">
    <citation type="submission" date="2025-08" db="UniProtKB">
        <authorList>
            <consortium name="RefSeq"/>
        </authorList>
    </citation>
    <scope>IDENTIFICATION</scope>
</reference>
<sequence length="692" mass="77686">MFTILVYNDDCEINLIDTMHKSIWDISQEWWKTVTLKVKNAIVFMDSNMAELLHWSGGIEHLLSADVVDIREFSSFEAAGESYKKGVFIVSSALTDVTSEILCDIISHSHFQYVLIFTTTSPLLHSSSGESDSDTVFEEMEEKVLEWLGNMNYTVEITHIPMFAAEVCPGMFITPTFSKLFPIMASDVKQIVYQYRSSHHLKDTKQIERLKDIEFIHLPNSLQKQIKMFASGLHAMLQCLDVREDVYSIGHMSHLVATELDVYPPARARRKSVQNRASLVLIDRTLDVASAVTYQVDSLLDKMMNTLSQLPGHSSDRTVNLQCLSHVCSSSLPVLLPGSLAPTHCLAQPTHLIPLVMKKQKEAIMDVNRKLVETASAEKLPLNLAGRPGRVTAEQIESTVTLFKGKYSLIKKHLDLLQTSLATSQCMKHPSAGQHDMMVMTEKNLMQTIADNDESAPSATAILSKLMLQEMQKSRMDEKALTLDDMLCLITYMYSIMEESDEDENEETLLREKFIEWILQESENLSPLVKQIVGEKVTESIVTDQIENVWQRLEDIRTVRDELQHFRSVLDPGDAMTPASVKSLLRLVIEKIVDPAKPDLPDIECKSGGFKDLLKSGFGFFKSSGKPRPGDSPLLILFVIGGLTASEVKQIRDVIDKAKPSFEVLIGSTRLSSISSCLESIFISDNVNTFDQ</sequence>
<keyword evidence="2" id="KW-1185">Reference proteome</keyword>
<dbReference type="OMA" id="FHEYESL"/>
<organism evidence="2 3">
    <name type="scientific">Biomphalaria glabrata</name>
    <name type="common">Bloodfluke planorb</name>
    <name type="synonym">Freshwater snail</name>
    <dbReference type="NCBI Taxonomy" id="6526"/>
    <lineage>
        <taxon>Eukaryota</taxon>
        <taxon>Metazoa</taxon>
        <taxon>Spiralia</taxon>
        <taxon>Lophotrochozoa</taxon>
        <taxon>Mollusca</taxon>
        <taxon>Gastropoda</taxon>
        <taxon>Heterobranchia</taxon>
        <taxon>Euthyneura</taxon>
        <taxon>Panpulmonata</taxon>
        <taxon>Hygrophila</taxon>
        <taxon>Lymnaeoidea</taxon>
        <taxon>Planorbidae</taxon>
        <taxon>Biomphalaria</taxon>
    </lineage>
</organism>
<dbReference type="PANTHER" id="PTHR11679">
    <property type="entry name" value="VESICLE PROTEIN SORTING-ASSOCIATED"/>
    <property type="match status" value="1"/>
</dbReference>